<dbReference type="Gene3D" id="3.40.630.30">
    <property type="match status" value="1"/>
</dbReference>
<evidence type="ECO:0000259" key="3">
    <source>
        <dbReference type="PROSITE" id="PS51186"/>
    </source>
</evidence>
<evidence type="ECO:0000256" key="2">
    <source>
        <dbReference type="ARBA" id="ARBA00023315"/>
    </source>
</evidence>
<evidence type="ECO:0000313" key="4">
    <source>
        <dbReference type="EMBL" id="GLL06861.1"/>
    </source>
</evidence>
<feature type="domain" description="N-acetyltransferase" evidence="3">
    <location>
        <begin position="4"/>
        <end position="174"/>
    </location>
</feature>
<dbReference type="EMBL" id="BSFP01000080">
    <property type="protein sequence ID" value="GLL06861.1"/>
    <property type="molecule type" value="Genomic_DNA"/>
</dbReference>
<keyword evidence="1" id="KW-0808">Transferase</keyword>
<accession>A0A9W6KUP7</accession>
<sequence length="187" mass="20034">MSPARIRAGAMDDIPAVLGLLDAATEWLVARGRTGQWGTEPHSGDPRRRAQLAAWVPPGHLHIAELDGRPVGALVVGAAPAHVPAAGEPELYVELLVTSRGHAGRGLGGDLLDHARVLALGRGLRLLRIDCYAGDDRALVGWYERQGFRATEAFAVTRPDGTQWPGQVLVQELGQLSRRGRGGRRGR</sequence>
<dbReference type="PROSITE" id="PS51186">
    <property type="entry name" value="GNAT"/>
    <property type="match status" value="1"/>
</dbReference>
<dbReference type="SUPFAM" id="SSF55729">
    <property type="entry name" value="Acyl-CoA N-acyltransferases (Nat)"/>
    <property type="match status" value="1"/>
</dbReference>
<dbReference type="AlphaFoldDB" id="A0A9W6KUP7"/>
<reference evidence="4" key="2">
    <citation type="submission" date="2023-01" db="EMBL/GenBank/DDBJ databases">
        <authorList>
            <person name="Sun Q."/>
            <person name="Evtushenko L."/>
        </authorList>
    </citation>
    <scope>NUCLEOTIDE SEQUENCE</scope>
    <source>
        <strain evidence="4">VKM Ac-1321</strain>
    </source>
</reference>
<keyword evidence="2" id="KW-0012">Acyltransferase</keyword>
<dbReference type="Proteomes" id="UP001143480">
    <property type="component" value="Unassembled WGS sequence"/>
</dbReference>
<evidence type="ECO:0000256" key="1">
    <source>
        <dbReference type="ARBA" id="ARBA00022679"/>
    </source>
</evidence>
<dbReference type="InterPro" id="IPR016181">
    <property type="entry name" value="Acyl_CoA_acyltransferase"/>
</dbReference>
<organism evidence="4 5">
    <name type="scientific">Dactylosporangium matsuzakiense</name>
    <dbReference type="NCBI Taxonomy" id="53360"/>
    <lineage>
        <taxon>Bacteria</taxon>
        <taxon>Bacillati</taxon>
        <taxon>Actinomycetota</taxon>
        <taxon>Actinomycetes</taxon>
        <taxon>Micromonosporales</taxon>
        <taxon>Micromonosporaceae</taxon>
        <taxon>Dactylosporangium</taxon>
    </lineage>
</organism>
<dbReference type="CDD" id="cd04301">
    <property type="entry name" value="NAT_SF"/>
    <property type="match status" value="1"/>
</dbReference>
<proteinExistence type="predicted"/>
<dbReference type="InterPro" id="IPR000182">
    <property type="entry name" value="GNAT_dom"/>
</dbReference>
<comment type="caution">
    <text evidence="4">The sequence shown here is derived from an EMBL/GenBank/DDBJ whole genome shotgun (WGS) entry which is preliminary data.</text>
</comment>
<gene>
    <name evidence="4" type="ORF">GCM10017581_086110</name>
</gene>
<name>A0A9W6KUP7_9ACTN</name>
<dbReference type="Pfam" id="PF00583">
    <property type="entry name" value="Acetyltransf_1"/>
    <property type="match status" value="1"/>
</dbReference>
<reference evidence="4" key="1">
    <citation type="journal article" date="2014" name="Int. J. Syst. Evol. Microbiol.">
        <title>Complete genome sequence of Corynebacterium casei LMG S-19264T (=DSM 44701T), isolated from a smear-ripened cheese.</title>
        <authorList>
            <consortium name="US DOE Joint Genome Institute (JGI-PGF)"/>
            <person name="Walter F."/>
            <person name="Albersmeier A."/>
            <person name="Kalinowski J."/>
            <person name="Ruckert C."/>
        </authorList>
    </citation>
    <scope>NUCLEOTIDE SEQUENCE</scope>
    <source>
        <strain evidence="4">VKM Ac-1321</strain>
    </source>
</reference>
<dbReference type="GO" id="GO:0016747">
    <property type="term" value="F:acyltransferase activity, transferring groups other than amino-acyl groups"/>
    <property type="evidence" value="ECO:0007669"/>
    <property type="project" value="InterPro"/>
</dbReference>
<dbReference type="PANTHER" id="PTHR43877">
    <property type="entry name" value="AMINOALKYLPHOSPHONATE N-ACETYLTRANSFERASE-RELATED-RELATED"/>
    <property type="match status" value="1"/>
</dbReference>
<keyword evidence="5" id="KW-1185">Reference proteome</keyword>
<evidence type="ECO:0000313" key="5">
    <source>
        <dbReference type="Proteomes" id="UP001143480"/>
    </source>
</evidence>
<protein>
    <submittedName>
        <fullName evidence="4">GCN5 family N-acetyltransferase</fullName>
    </submittedName>
</protein>
<dbReference type="InterPro" id="IPR050832">
    <property type="entry name" value="Bact_Acetyltransf"/>
</dbReference>